<proteinExistence type="inferred from homology"/>
<comment type="similarity">
    <text evidence="2">Belongs to the CBP4 family.</text>
</comment>
<evidence type="ECO:0000256" key="4">
    <source>
        <dbReference type="ARBA" id="ARBA00022792"/>
    </source>
</evidence>
<name>A0A8K0UZ09_9AGAR</name>
<keyword evidence="3" id="KW-0812">Transmembrane</keyword>
<comment type="subcellular location">
    <subcellularLocation>
        <location evidence="1">Mitochondrion inner membrane</location>
        <topology evidence="1">Single-pass membrane protein</topology>
    </subcellularLocation>
</comment>
<accession>A0A8K0UZ09</accession>
<reference evidence="11" key="1">
    <citation type="journal article" date="2021" name="New Phytol.">
        <title>Evolutionary innovations through gain and loss of genes in the ectomycorrhizal Boletales.</title>
        <authorList>
            <person name="Wu G."/>
            <person name="Miyauchi S."/>
            <person name="Morin E."/>
            <person name="Kuo A."/>
            <person name="Drula E."/>
            <person name="Varga T."/>
            <person name="Kohler A."/>
            <person name="Feng B."/>
            <person name="Cao Y."/>
            <person name="Lipzen A."/>
            <person name="Daum C."/>
            <person name="Hundley H."/>
            <person name="Pangilinan J."/>
            <person name="Johnson J."/>
            <person name="Barry K."/>
            <person name="LaButti K."/>
            <person name="Ng V."/>
            <person name="Ahrendt S."/>
            <person name="Min B."/>
            <person name="Choi I.G."/>
            <person name="Park H."/>
            <person name="Plett J.M."/>
            <person name="Magnuson J."/>
            <person name="Spatafora J.W."/>
            <person name="Nagy L.G."/>
            <person name="Henrissat B."/>
            <person name="Grigoriev I.V."/>
            <person name="Yang Z.L."/>
            <person name="Xu J."/>
            <person name="Martin F.M."/>
        </authorList>
    </citation>
    <scope>NUCLEOTIDE SEQUENCE</scope>
    <source>
        <strain evidence="11">KKN 215</strain>
    </source>
</reference>
<evidence type="ECO:0000256" key="5">
    <source>
        <dbReference type="ARBA" id="ARBA00022989"/>
    </source>
</evidence>
<feature type="region of interest" description="Disordered" evidence="10">
    <location>
        <begin position="53"/>
        <end position="83"/>
    </location>
</feature>
<evidence type="ECO:0000313" key="12">
    <source>
        <dbReference type="Proteomes" id="UP000813824"/>
    </source>
</evidence>
<organism evidence="11 12">
    <name type="scientific">Cristinia sonorae</name>
    <dbReference type="NCBI Taxonomy" id="1940300"/>
    <lineage>
        <taxon>Eukaryota</taxon>
        <taxon>Fungi</taxon>
        <taxon>Dikarya</taxon>
        <taxon>Basidiomycota</taxon>
        <taxon>Agaricomycotina</taxon>
        <taxon>Agaricomycetes</taxon>
        <taxon>Agaricomycetidae</taxon>
        <taxon>Agaricales</taxon>
        <taxon>Pleurotineae</taxon>
        <taxon>Stephanosporaceae</taxon>
        <taxon>Cristinia</taxon>
    </lineage>
</organism>
<dbReference type="Pfam" id="PF07960">
    <property type="entry name" value="CBP4"/>
    <property type="match status" value="1"/>
</dbReference>
<keyword evidence="6" id="KW-0496">Mitochondrion</keyword>
<evidence type="ECO:0000256" key="2">
    <source>
        <dbReference type="ARBA" id="ARBA00006780"/>
    </source>
</evidence>
<keyword evidence="4" id="KW-0999">Mitochondrion inner membrane</keyword>
<dbReference type="EMBL" id="JAEVFJ010000002">
    <property type="protein sequence ID" value="KAH8107179.1"/>
    <property type="molecule type" value="Genomic_DNA"/>
</dbReference>
<evidence type="ECO:0000256" key="3">
    <source>
        <dbReference type="ARBA" id="ARBA00022692"/>
    </source>
</evidence>
<comment type="caution">
    <text evidence="11">The sequence shown here is derived from an EMBL/GenBank/DDBJ whole genome shotgun (WGS) entry which is preliminary data.</text>
</comment>
<evidence type="ECO:0008006" key="13">
    <source>
        <dbReference type="Google" id="ProtNLM"/>
    </source>
</evidence>
<evidence type="ECO:0000256" key="10">
    <source>
        <dbReference type="SAM" id="MobiDB-lite"/>
    </source>
</evidence>
<dbReference type="GO" id="GO:0005743">
    <property type="term" value="C:mitochondrial inner membrane"/>
    <property type="evidence" value="ECO:0007669"/>
    <property type="project" value="UniProtKB-SubCell"/>
</dbReference>
<protein>
    <recommendedName>
        <fullName evidence="13">Assembly factor CBP4</fullName>
    </recommendedName>
</protein>
<keyword evidence="5" id="KW-1133">Transmembrane helix</keyword>
<comment type="function">
    <text evidence="9">Essential for the assembly of ubiquinol-cytochrome c reductase. It has a direct effect on the correct occurrence of the Rieske protein, core 4, core 5 and apocytochrome b.</text>
</comment>
<evidence type="ECO:0000256" key="8">
    <source>
        <dbReference type="ARBA" id="ARBA00023186"/>
    </source>
</evidence>
<keyword evidence="12" id="KW-1185">Reference proteome</keyword>
<keyword evidence="8" id="KW-0143">Chaperone</keyword>
<dbReference type="Proteomes" id="UP000813824">
    <property type="component" value="Unassembled WGS sequence"/>
</dbReference>
<evidence type="ECO:0000313" key="11">
    <source>
        <dbReference type="EMBL" id="KAH8107179.1"/>
    </source>
</evidence>
<evidence type="ECO:0000256" key="9">
    <source>
        <dbReference type="ARBA" id="ARBA00025413"/>
    </source>
</evidence>
<keyword evidence="7" id="KW-0472">Membrane</keyword>
<evidence type="ECO:0000256" key="1">
    <source>
        <dbReference type="ARBA" id="ARBA00004434"/>
    </source>
</evidence>
<gene>
    <name evidence="11" type="ORF">BXZ70DRAFT_1004052</name>
</gene>
<dbReference type="OrthoDB" id="5576752at2759"/>
<dbReference type="InterPro" id="IPR012420">
    <property type="entry name" value="Cbp4"/>
</dbReference>
<dbReference type="AlphaFoldDB" id="A0A8K0UZ09"/>
<sequence>MSSFPWGRFLVAASAFIGGGYIVMRATVPTPEQTYAAMSPDLRRRVDANRAARLAREQATTKQLNAQLEDPDASKPVWADSRR</sequence>
<evidence type="ECO:0000256" key="6">
    <source>
        <dbReference type="ARBA" id="ARBA00023128"/>
    </source>
</evidence>
<evidence type="ECO:0000256" key="7">
    <source>
        <dbReference type="ARBA" id="ARBA00023136"/>
    </source>
</evidence>